<dbReference type="PANTHER" id="PTHR10656:SF35">
    <property type="entry name" value="CYCLIC GMP-AMP SYNTHASE"/>
    <property type="match status" value="1"/>
</dbReference>
<dbReference type="GO" id="GO:2000042">
    <property type="term" value="P:negative regulation of double-strand break repair via homologous recombination"/>
    <property type="evidence" value="ECO:0007669"/>
    <property type="project" value="TreeGrafter"/>
</dbReference>
<organism evidence="5 6">
    <name type="scientific">Oncorhynchus tshawytscha</name>
    <name type="common">Chinook salmon</name>
    <name type="synonym">Salmo tshawytscha</name>
    <dbReference type="NCBI Taxonomy" id="74940"/>
    <lineage>
        <taxon>Eukaryota</taxon>
        <taxon>Metazoa</taxon>
        <taxon>Chordata</taxon>
        <taxon>Craniata</taxon>
        <taxon>Vertebrata</taxon>
        <taxon>Euteleostomi</taxon>
        <taxon>Actinopterygii</taxon>
        <taxon>Neopterygii</taxon>
        <taxon>Teleostei</taxon>
        <taxon>Protacanthopterygii</taxon>
        <taxon>Salmoniformes</taxon>
        <taxon>Salmonidae</taxon>
        <taxon>Salmoninae</taxon>
        <taxon>Oncorhynchus</taxon>
    </lineage>
</organism>
<protein>
    <recommendedName>
        <fullName evidence="7">Cyclic GMP-AMP synthase</fullName>
    </recommendedName>
</protein>
<reference evidence="5" key="1">
    <citation type="submission" date="2025-08" db="UniProtKB">
        <authorList>
            <consortium name="Ensembl"/>
        </authorList>
    </citation>
    <scope>IDENTIFICATION</scope>
</reference>
<dbReference type="GO" id="GO:0006974">
    <property type="term" value="P:DNA damage response"/>
    <property type="evidence" value="ECO:0007669"/>
    <property type="project" value="TreeGrafter"/>
</dbReference>
<dbReference type="GO" id="GO:0061501">
    <property type="term" value="F:2',3'-cyclic GMP-AMP synthase activity"/>
    <property type="evidence" value="ECO:0007669"/>
    <property type="project" value="TreeGrafter"/>
</dbReference>
<dbReference type="GO" id="GO:0005634">
    <property type="term" value="C:nucleus"/>
    <property type="evidence" value="ECO:0007669"/>
    <property type="project" value="TreeGrafter"/>
</dbReference>
<dbReference type="SMART" id="SM01265">
    <property type="entry name" value="Mab-21"/>
    <property type="match status" value="1"/>
</dbReference>
<dbReference type="FunFam" id="1.10.1410.40:FF:000007">
    <property type="entry name" value="Cyclic GMP-AMP synthase"/>
    <property type="match status" value="1"/>
</dbReference>
<dbReference type="GO" id="GO:0038001">
    <property type="term" value="P:paracrine signaling"/>
    <property type="evidence" value="ECO:0007669"/>
    <property type="project" value="TreeGrafter"/>
</dbReference>
<accession>A0A8C8LUI2</accession>
<feature type="compositionally biased region" description="Basic and acidic residues" evidence="2">
    <location>
        <begin position="45"/>
        <end position="64"/>
    </location>
</feature>
<dbReference type="Gene3D" id="1.10.1410.40">
    <property type="match status" value="1"/>
</dbReference>
<evidence type="ECO:0000313" key="5">
    <source>
        <dbReference type="Ensembl" id="ENSOTSP00005042706.1"/>
    </source>
</evidence>
<dbReference type="GO" id="GO:0003690">
    <property type="term" value="F:double-stranded DNA binding"/>
    <property type="evidence" value="ECO:0007669"/>
    <property type="project" value="TreeGrafter"/>
</dbReference>
<evidence type="ECO:0000313" key="6">
    <source>
        <dbReference type="Proteomes" id="UP000694402"/>
    </source>
</evidence>
<evidence type="ECO:0000256" key="1">
    <source>
        <dbReference type="ARBA" id="ARBA00008307"/>
    </source>
</evidence>
<dbReference type="GO" id="GO:0005829">
    <property type="term" value="C:cytosol"/>
    <property type="evidence" value="ECO:0007669"/>
    <property type="project" value="TreeGrafter"/>
</dbReference>
<dbReference type="Proteomes" id="UP000694402">
    <property type="component" value="Unassembled WGS sequence"/>
</dbReference>
<feature type="domain" description="Mab-21-like nucleotidyltransferase" evidence="3">
    <location>
        <begin position="142"/>
        <end position="314"/>
    </location>
</feature>
<dbReference type="PANTHER" id="PTHR10656">
    <property type="entry name" value="CELL FATE DETERMINING PROTEIN MAB21-RELATED"/>
    <property type="match status" value="1"/>
</dbReference>
<evidence type="ECO:0000259" key="3">
    <source>
        <dbReference type="Pfam" id="PF03281"/>
    </source>
</evidence>
<dbReference type="GO" id="GO:0071360">
    <property type="term" value="P:cellular response to exogenous dsRNA"/>
    <property type="evidence" value="ECO:0007669"/>
    <property type="project" value="TreeGrafter"/>
</dbReference>
<dbReference type="GeneTree" id="ENSGT01050000244827"/>
<evidence type="ECO:0000256" key="2">
    <source>
        <dbReference type="SAM" id="MobiDB-lite"/>
    </source>
</evidence>
<gene>
    <name evidence="5" type="primary">CGAS</name>
</gene>
<dbReference type="Gene3D" id="3.30.460.90">
    <property type="match status" value="1"/>
</dbReference>
<feature type="domain" description="Mab-21-like HhH/H2TH-like" evidence="4">
    <location>
        <begin position="330"/>
        <end position="430"/>
    </location>
</feature>
<evidence type="ECO:0000259" key="4">
    <source>
        <dbReference type="Pfam" id="PF20266"/>
    </source>
</evidence>
<name>A0A8C8LUI2_ONCTS</name>
<feature type="region of interest" description="Disordered" evidence="2">
    <location>
        <begin position="1"/>
        <end position="82"/>
    </location>
</feature>
<reference evidence="5" key="2">
    <citation type="submission" date="2025-09" db="UniProtKB">
        <authorList>
            <consortium name="Ensembl"/>
        </authorList>
    </citation>
    <scope>IDENTIFICATION</scope>
</reference>
<dbReference type="GO" id="GO:0035861">
    <property type="term" value="C:site of double-strand break"/>
    <property type="evidence" value="ECO:0007669"/>
    <property type="project" value="TreeGrafter"/>
</dbReference>
<sequence>MSGRGKTKKSPAGPAQRVQPGPEPGCAKSLVRDKNGSIGGCHAVMDTKDMQQIPEENKPKEHKQPTCTTEGKPTVPPETGSRIVDSHQDKILFTTLDKLKIKMTHKSDSSRIVNDVVRCISDHMKKCTECFKEVNVLRTGSYYEHLKISDPDEFDVMFNFPVERVDIRPFGDDGAFYSVAFKRGKHSLDRFKNRDNTVSASEMLKEFRNEVKTRVGEEEEGLPGGDLNDGTGTVPISLDIVLGLQVKSSWPTFTQEGFKIDTWLGTKVKKDLKAHSYYLVPKYEGKGTVELEGVCAKDSWRISFSHVEKSIITNHGSQKTCCKASGIRCCRKDCLKLLKHLLSLLKAEDPSLSKFCSYHAKTTLLHACCSRTKDSDWEATQLGPCFQQLLRDFEGHLKDGKLPNFFIPTHNLLGSGHNRRRCLILAQCIEEQRNKGFPIFDSPLSLTPPPPLGPYISFSRLCFSYLSVSFVRQCEYCLCVCCSVCESEQSTCPALSRMGIRSAAFLQSPLVTKVMEAPERLPVMRQGKKCKKLSTMTHQKKIFDN</sequence>
<dbReference type="GO" id="GO:0003682">
    <property type="term" value="F:chromatin binding"/>
    <property type="evidence" value="ECO:0007669"/>
    <property type="project" value="TreeGrafter"/>
</dbReference>
<dbReference type="AlphaFoldDB" id="A0A8C8LUI2"/>
<comment type="similarity">
    <text evidence="1">Belongs to the mab-21 family.</text>
</comment>
<dbReference type="Pfam" id="PF03281">
    <property type="entry name" value="Mab-21"/>
    <property type="match status" value="1"/>
</dbReference>
<dbReference type="GO" id="GO:0032481">
    <property type="term" value="P:positive regulation of type I interferon production"/>
    <property type="evidence" value="ECO:0007669"/>
    <property type="project" value="TreeGrafter"/>
</dbReference>
<proteinExistence type="inferred from homology"/>
<dbReference type="InterPro" id="IPR046906">
    <property type="entry name" value="Mab-21_HhH/H2TH-like"/>
</dbReference>
<keyword evidence="6" id="KW-1185">Reference proteome</keyword>
<evidence type="ECO:0008006" key="7">
    <source>
        <dbReference type="Google" id="ProtNLM"/>
    </source>
</evidence>
<dbReference type="InterPro" id="IPR046903">
    <property type="entry name" value="Mab-21-like_nuc_Trfase"/>
</dbReference>
<dbReference type="Pfam" id="PF20266">
    <property type="entry name" value="Mab-21_C"/>
    <property type="match status" value="1"/>
</dbReference>
<dbReference type="GO" id="GO:0002230">
    <property type="term" value="P:positive regulation of defense response to virus by host"/>
    <property type="evidence" value="ECO:0007669"/>
    <property type="project" value="TreeGrafter"/>
</dbReference>
<dbReference type="GO" id="GO:0002218">
    <property type="term" value="P:activation of innate immune response"/>
    <property type="evidence" value="ECO:0007669"/>
    <property type="project" value="TreeGrafter"/>
</dbReference>
<dbReference type="Ensembl" id="ENSOTST00005046464.2">
    <property type="protein sequence ID" value="ENSOTSP00005042706.1"/>
    <property type="gene ID" value="ENSOTSG00005020551.2"/>
</dbReference>
<dbReference type="InterPro" id="IPR024810">
    <property type="entry name" value="MAB21L/cGLR"/>
</dbReference>